<organism evidence="2">
    <name type="scientific">uncultured Rubrobacteraceae bacterium</name>
    <dbReference type="NCBI Taxonomy" id="349277"/>
    <lineage>
        <taxon>Bacteria</taxon>
        <taxon>Bacillati</taxon>
        <taxon>Actinomycetota</taxon>
        <taxon>Rubrobacteria</taxon>
        <taxon>Rubrobacterales</taxon>
        <taxon>Rubrobacteraceae</taxon>
        <taxon>environmental samples</taxon>
    </lineage>
</organism>
<dbReference type="EMBL" id="CADCVM010000438">
    <property type="protein sequence ID" value="CAA9526205.1"/>
    <property type="molecule type" value="Genomic_DNA"/>
</dbReference>
<feature type="non-terminal residue" evidence="2">
    <location>
        <position position="1"/>
    </location>
</feature>
<protein>
    <submittedName>
        <fullName evidence="2">Uncharacterized protein</fullName>
    </submittedName>
</protein>
<evidence type="ECO:0000256" key="1">
    <source>
        <dbReference type="SAM" id="MobiDB-lite"/>
    </source>
</evidence>
<proteinExistence type="predicted"/>
<gene>
    <name evidence="2" type="ORF">AVDCRST_MAG05-3993</name>
</gene>
<sequence length="202" mass="22532">GMATGRYVRRELQLRRCVSLWCQRVRCARRLRPLQRDARLAHRFWGGRRHGCGRPQRGACPRLPAADVGGRLAGRDVHGRAGQRGAGREARGRLLGADGWSTGQHRPAHRREPRHGGGFDRVRRRRPSPPGQGWRRHRRGDRGSRLSVRPGRASAEAHRDQAPGQLGAVPGQDPVCPRAGPRGRLLRKGKERLLHALLLVGV</sequence>
<name>A0A6J4TN60_9ACTN</name>
<evidence type="ECO:0000313" key="2">
    <source>
        <dbReference type="EMBL" id="CAA9526205.1"/>
    </source>
</evidence>
<dbReference type="AlphaFoldDB" id="A0A6J4TN60"/>
<accession>A0A6J4TN60</accession>
<feature type="non-terminal residue" evidence="2">
    <location>
        <position position="202"/>
    </location>
</feature>
<reference evidence="2" key="1">
    <citation type="submission" date="2020-02" db="EMBL/GenBank/DDBJ databases">
        <authorList>
            <person name="Meier V. D."/>
        </authorList>
    </citation>
    <scope>NUCLEOTIDE SEQUENCE</scope>
    <source>
        <strain evidence="2">AVDCRST_MAG05</strain>
    </source>
</reference>
<feature type="region of interest" description="Disordered" evidence="1">
    <location>
        <begin position="73"/>
        <end position="175"/>
    </location>
</feature>